<reference evidence="2 3" key="1">
    <citation type="submission" date="2018-05" db="EMBL/GenBank/DDBJ databases">
        <title>Genomic Encyclopedia of Type Strains, Phase IV (KMG-IV): sequencing the most valuable type-strain genomes for metagenomic binning, comparative biology and taxonomic classification.</title>
        <authorList>
            <person name="Goeker M."/>
        </authorList>
    </citation>
    <scope>NUCLEOTIDE SEQUENCE [LARGE SCALE GENOMIC DNA]</scope>
    <source>
        <strain evidence="2 3">DSM 19579</strain>
    </source>
</reference>
<protein>
    <submittedName>
        <fullName evidence="2">Uncharacterized protein DUF927</fullName>
    </submittedName>
</protein>
<gene>
    <name evidence="2" type="ORF">DES37_11382</name>
</gene>
<evidence type="ECO:0000313" key="3">
    <source>
        <dbReference type="Proteomes" id="UP000246744"/>
    </source>
</evidence>
<comment type="caution">
    <text evidence="2">The sequence shown here is derived from an EMBL/GenBank/DDBJ whole genome shotgun (WGS) entry which is preliminary data.</text>
</comment>
<name>A0A317PTX4_9ENTR</name>
<dbReference type="AlphaFoldDB" id="A0A317PTX4"/>
<dbReference type="RefSeq" id="WP_110027403.1">
    <property type="nucleotide sequence ID" value="NZ_QGTS01000013.1"/>
</dbReference>
<dbReference type="Pfam" id="PF06048">
    <property type="entry name" value="DUF927"/>
    <property type="match status" value="1"/>
</dbReference>
<feature type="domain" description="DUF927" evidence="1">
    <location>
        <begin position="19"/>
        <end position="276"/>
    </location>
</feature>
<dbReference type="OrthoDB" id="784829at2"/>
<keyword evidence="3" id="KW-1185">Reference proteome</keyword>
<accession>A0A317PTX4</accession>
<organism evidence="2 3">
    <name type="scientific">Mangrovibacter plantisponsor</name>
    <dbReference type="NCBI Taxonomy" id="451513"/>
    <lineage>
        <taxon>Bacteria</taxon>
        <taxon>Pseudomonadati</taxon>
        <taxon>Pseudomonadota</taxon>
        <taxon>Gammaproteobacteria</taxon>
        <taxon>Enterobacterales</taxon>
        <taxon>Enterobacteriaceae</taxon>
        <taxon>Mangrovibacter</taxon>
    </lineage>
</organism>
<dbReference type="Proteomes" id="UP000246744">
    <property type="component" value="Unassembled WGS sequence"/>
</dbReference>
<dbReference type="EMBL" id="QGTS01000013">
    <property type="protein sequence ID" value="PWW05379.1"/>
    <property type="molecule type" value="Genomic_DNA"/>
</dbReference>
<evidence type="ECO:0000259" key="1">
    <source>
        <dbReference type="Pfam" id="PF06048"/>
    </source>
</evidence>
<proteinExistence type="predicted"/>
<dbReference type="InterPro" id="IPR009270">
    <property type="entry name" value="DUF927"/>
</dbReference>
<sequence>MEFRLTDAHLECLEKGDWQIVGGWIRVVARTRRNTRKHGFGALIQWRNMDSVLLQDIVFNRVLHGDQSRQVRDALIDSGYWLEPYPQSWSRLQRYLLQEILKAPSGICVDTTGWHDSVYVTQDWSVGTNAEPYYYAGQLNDSMLKCAGTLAQWQSQVGALCTGNPLMVFVVGVALSAPLLHPAAVENGIFHLVGPSSSGKTSLLELAASVYSDRSFVRSWISTANGLAAVAAEQHDMLLALDEIGLARPEDVDIAVYHIVAGTSKLRATESGALARPSHWRTLALSSGEVWLSEVFQSLGKRPKAGQQIRLVEIPVFGRFGTFDALHRFQCPQLFVDHLKLQTSRYHGSLFPEWMNLLTSTDELAHYAKSEIQRLVDQWRTSNMSSQVIRVLQRFALVATVLSLASRNYLVPWDEEESVDSVKQVWMQWLAARGHVMNSEEHQVLSRLKVLLPKWEKALQPLGHQNATSLLGYIRELDGERQWLIDKKQFLRQLDMPGQYMREVMPMLQRGWLATNEPERATLKLMIQGKSHRFFALWPERIYAGIQELELDD</sequence>
<evidence type="ECO:0000313" key="2">
    <source>
        <dbReference type="EMBL" id="PWW05379.1"/>
    </source>
</evidence>